<evidence type="ECO:0000259" key="2">
    <source>
        <dbReference type="Pfam" id="PF05022"/>
    </source>
</evidence>
<dbReference type="Pfam" id="PF05022">
    <property type="entry name" value="SRP40_C"/>
    <property type="match status" value="1"/>
</dbReference>
<feature type="region of interest" description="Disordered" evidence="1">
    <location>
        <begin position="155"/>
        <end position="186"/>
    </location>
</feature>
<feature type="compositionally biased region" description="Basic residues" evidence="1">
    <location>
        <begin position="241"/>
        <end position="251"/>
    </location>
</feature>
<feature type="compositionally biased region" description="Basic and acidic residues" evidence="1">
    <location>
        <begin position="337"/>
        <end position="355"/>
    </location>
</feature>
<dbReference type="InParanoid" id="A0A7J7BVW8"/>
<dbReference type="GO" id="GO:0005730">
    <property type="term" value="C:nucleolus"/>
    <property type="evidence" value="ECO:0007669"/>
    <property type="project" value="InterPro"/>
</dbReference>
<comment type="caution">
    <text evidence="3">The sequence shown here is derived from an EMBL/GenBank/DDBJ whole genome shotgun (WGS) entry which is preliminary data.</text>
</comment>
<protein>
    <submittedName>
        <fullName evidence="3">Suppressor protein SRP40 isoform X1</fullName>
    </submittedName>
</protein>
<evidence type="ECO:0000313" key="4">
    <source>
        <dbReference type="Proteomes" id="UP000593562"/>
    </source>
</evidence>
<evidence type="ECO:0000256" key="1">
    <source>
        <dbReference type="SAM" id="MobiDB-lite"/>
    </source>
</evidence>
<accession>A0A7J7BVW8</accession>
<dbReference type="PROSITE" id="PS50896">
    <property type="entry name" value="LISH"/>
    <property type="match status" value="1"/>
</dbReference>
<feature type="compositionally biased region" description="Basic and acidic residues" evidence="1">
    <location>
        <begin position="297"/>
        <end position="319"/>
    </location>
</feature>
<dbReference type="Proteomes" id="UP000593562">
    <property type="component" value="Unassembled WGS sequence"/>
</dbReference>
<dbReference type="PANTHER" id="PTHR23216:SF1">
    <property type="entry name" value="NUCLEOLAR AND COILED-BODY PHOSPHOPROTEIN 1"/>
    <property type="match status" value="1"/>
</dbReference>
<name>A0A7J7BVW8_TRIWF</name>
<dbReference type="InterPro" id="IPR007718">
    <property type="entry name" value="Srp40_C"/>
</dbReference>
<dbReference type="OrthoDB" id="5599646at2759"/>
<feature type="compositionally biased region" description="Basic and acidic residues" evidence="1">
    <location>
        <begin position="512"/>
        <end position="525"/>
    </location>
</feature>
<keyword evidence="4" id="KW-1185">Reference proteome</keyword>
<dbReference type="AlphaFoldDB" id="A0A7J7BVW8"/>
<feature type="region of interest" description="Disordered" evidence="1">
    <location>
        <begin position="207"/>
        <end position="442"/>
    </location>
</feature>
<dbReference type="InterPro" id="IPR006594">
    <property type="entry name" value="LisH"/>
</dbReference>
<feature type="region of interest" description="Disordered" evidence="1">
    <location>
        <begin position="490"/>
        <end position="525"/>
    </location>
</feature>
<evidence type="ECO:0000313" key="3">
    <source>
        <dbReference type="EMBL" id="KAF5725968.1"/>
    </source>
</evidence>
<gene>
    <name evidence="3" type="ORF">HS088_TW23G00703</name>
</gene>
<dbReference type="InterPro" id="IPR039191">
    <property type="entry name" value="Nopp140-like"/>
</dbReference>
<feature type="compositionally biased region" description="Basic residues" evidence="1">
    <location>
        <begin position="491"/>
        <end position="504"/>
    </location>
</feature>
<dbReference type="FunCoup" id="A0A7J7BVW8">
    <property type="interactions" value="664"/>
</dbReference>
<dbReference type="EMBL" id="JAAARO010000023">
    <property type="protein sequence ID" value="KAF5725968.1"/>
    <property type="molecule type" value="Genomic_DNA"/>
</dbReference>
<sequence>MSGVNPNRLLLEFSSQASASQTSCKPSCLLLQASSSQSPRKSSCLASPLAFKPRQVLLAMTKKSQNGENNKIDSLKKDQKALLLRSVAQYLECSGFSKTLKKLLFEAKIEKDEVGCSSLNLEEMFCKYLETCDHADKNIVGHKEQEVWTDVASMAETTDKKKKRRDKCDNRDTVGTVGPAENYNDSSHIEMITDTWASELDVKPIKKDKNDKNSDFIGQGKESDKVRKEMANGTACESPDKKRKEKKKQKVKLNSESLNGNVESHEEKSKPVLSEKGGETDYVMENTSKAKKKKKNKLSDLDDVEQHGTEKEQLNEESKQVAGAEDSPVFNEIAGTAKDDIKISEHNVTCKENKGSKKRKRSVDEDSIPAEKPKRRMTDNSEVRDEAGQATKINGSMGTEAGGESDGQNGLGFISQENVDLKRNGDKSLQKTTKKQLNGSVEAKKPFQRVNVDEIVFRDERLQDNSYWAKDGAENGYGAKAQEILGQVKGRGFRHEKTKKKRGSYRGGQIDLHSHSIKFDASDDE</sequence>
<proteinExistence type="predicted"/>
<feature type="domain" description="Srp40 C-terminal" evidence="2">
    <location>
        <begin position="446"/>
        <end position="519"/>
    </location>
</feature>
<feature type="compositionally biased region" description="Basic and acidic residues" evidence="1">
    <location>
        <begin position="221"/>
        <end position="230"/>
    </location>
</feature>
<feature type="compositionally biased region" description="Basic and acidic residues" evidence="1">
    <location>
        <begin position="419"/>
        <end position="429"/>
    </location>
</feature>
<dbReference type="PANTHER" id="PTHR23216">
    <property type="entry name" value="NUCLEOLAR AND COILED-BODY PHOSPHOPROTEIN 1"/>
    <property type="match status" value="1"/>
</dbReference>
<feature type="compositionally biased region" description="Basic and acidic residues" evidence="1">
    <location>
        <begin position="369"/>
        <end position="387"/>
    </location>
</feature>
<organism evidence="3 4">
    <name type="scientific">Tripterygium wilfordii</name>
    <name type="common">Thunder God vine</name>
    <dbReference type="NCBI Taxonomy" id="458696"/>
    <lineage>
        <taxon>Eukaryota</taxon>
        <taxon>Viridiplantae</taxon>
        <taxon>Streptophyta</taxon>
        <taxon>Embryophyta</taxon>
        <taxon>Tracheophyta</taxon>
        <taxon>Spermatophyta</taxon>
        <taxon>Magnoliopsida</taxon>
        <taxon>eudicotyledons</taxon>
        <taxon>Gunneridae</taxon>
        <taxon>Pentapetalae</taxon>
        <taxon>rosids</taxon>
        <taxon>fabids</taxon>
        <taxon>Celastrales</taxon>
        <taxon>Celastraceae</taxon>
        <taxon>Tripterygium</taxon>
    </lineage>
</organism>
<reference evidence="3 4" key="1">
    <citation type="journal article" date="2020" name="Nat. Commun.">
        <title>Genome of Tripterygium wilfordii and identification of cytochrome P450 involved in triptolide biosynthesis.</title>
        <authorList>
            <person name="Tu L."/>
            <person name="Su P."/>
            <person name="Zhang Z."/>
            <person name="Gao L."/>
            <person name="Wang J."/>
            <person name="Hu T."/>
            <person name="Zhou J."/>
            <person name="Zhang Y."/>
            <person name="Zhao Y."/>
            <person name="Liu Y."/>
            <person name="Song Y."/>
            <person name="Tong Y."/>
            <person name="Lu Y."/>
            <person name="Yang J."/>
            <person name="Xu C."/>
            <person name="Jia M."/>
            <person name="Peters R.J."/>
            <person name="Huang L."/>
            <person name="Gao W."/>
        </authorList>
    </citation>
    <scope>NUCLEOTIDE SEQUENCE [LARGE SCALE GENOMIC DNA]</scope>
    <source>
        <strain evidence="4">cv. XIE 37</strain>
        <tissue evidence="3">Leaf</tissue>
    </source>
</reference>